<feature type="compositionally biased region" description="Low complexity" evidence="5">
    <location>
        <begin position="1"/>
        <end position="37"/>
    </location>
</feature>
<dbReference type="Proteomes" id="UP000279259">
    <property type="component" value="Unassembled WGS sequence"/>
</dbReference>
<feature type="compositionally biased region" description="Basic and acidic residues" evidence="5">
    <location>
        <begin position="531"/>
        <end position="550"/>
    </location>
</feature>
<feature type="region of interest" description="Disordered" evidence="5">
    <location>
        <begin position="524"/>
        <end position="581"/>
    </location>
</feature>
<dbReference type="PROSITE" id="PS00518">
    <property type="entry name" value="ZF_RING_1"/>
    <property type="match status" value="1"/>
</dbReference>
<feature type="compositionally biased region" description="Low complexity" evidence="5">
    <location>
        <begin position="919"/>
        <end position="935"/>
    </location>
</feature>
<dbReference type="CDD" id="cd16514">
    <property type="entry name" value="RING-HC_LONFs_rpt2"/>
    <property type="match status" value="1"/>
</dbReference>
<feature type="compositionally biased region" description="Pro residues" evidence="5">
    <location>
        <begin position="936"/>
        <end position="956"/>
    </location>
</feature>
<organism evidence="7 8">
    <name type="scientific">Saitozyma podzolica</name>
    <dbReference type="NCBI Taxonomy" id="1890683"/>
    <lineage>
        <taxon>Eukaryota</taxon>
        <taxon>Fungi</taxon>
        <taxon>Dikarya</taxon>
        <taxon>Basidiomycota</taxon>
        <taxon>Agaricomycotina</taxon>
        <taxon>Tremellomycetes</taxon>
        <taxon>Tremellales</taxon>
        <taxon>Trimorphomycetaceae</taxon>
        <taxon>Saitozyma</taxon>
    </lineage>
</organism>
<evidence type="ECO:0000256" key="4">
    <source>
        <dbReference type="PROSITE-ProRule" id="PRU00175"/>
    </source>
</evidence>
<dbReference type="PANTHER" id="PTHR23327">
    <property type="entry name" value="RING FINGER PROTEIN 127"/>
    <property type="match status" value="1"/>
</dbReference>
<dbReference type="InterPro" id="IPR015947">
    <property type="entry name" value="PUA-like_sf"/>
</dbReference>
<keyword evidence="2 4" id="KW-0863">Zinc-finger</keyword>
<dbReference type="InterPro" id="IPR017907">
    <property type="entry name" value="Znf_RING_CS"/>
</dbReference>
<evidence type="ECO:0000256" key="3">
    <source>
        <dbReference type="ARBA" id="ARBA00022833"/>
    </source>
</evidence>
<dbReference type="AlphaFoldDB" id="A0A427XPK9"/>
<evidence type="ECO:0000259" key="6">
    <source>
        <dbReference type="PROSITE" id="PS50089"/>
    </source>
</evidence>
<feature type="region of interest" description="Disordered" evidence="5">
    <location>
        <begin position="1"/>
        <end position="290"/>
    </location>
</feature>
<accession>A0A427XPK9</accession>
<dbReference type="Gene3D" id="2.30.130.40">
    <property type="entry name" value="LON domain-like"/>
    <property type="match status" value="1"/>
</dbReference>
<feature type="compositionally biased region" description="Basic and acidic residues" evidence="5">
    <location>
        <begin position="842"/>
        <end position="852"/>
    </location>
</feature>
<keyword evidence="1" id="KW-0479">Metal-binding</keyword>
<dbReference type="EMBL" id="RSCD01000033">
    <property type="protein sequence ID" value="RSH80767.1"/>
    <property type="molecule type" value="Genomic_DNA"/>
</dbReference>
<feature type="compositionally biased region" description="Basic and acidic residues" evidence="5">
    <location>
        <begin position="68"/>
        <end position="85"/>
    </location>
</feature>
<feature type="compositionally biased region" description="Acidic residues" evidence="5">
    <location>
        <begin position="561"/>
        <end position="571"/>
    </location>
</feature>
<dbReference type="GO" id="GO:0008270">
    <property type="term" value="F:zinc ion binding"/>
    <property type="evidence" value="ECO:0007669"/>
    <property type="project" value="UniProtKB-KW"/>
</dbReference>
<dbReference type="SUPFAM" id="SSF57850">
    <property type="entry name" value="RING/U-box"/>
    <property type="match status" value="1"/>
</dbReference>
<dbReference type="OrthoDB" id="264917at2759"/>
<feature type="region of interest" description="Disordered" evidence="5">
    <location>
        <begin position="919"/>
        <end position="961"/>
    </location>
</feature>
<evidence type="ECO:0000313" key="7">
    <source>
        <dbReference type="EMBL" id="RSH80767.1"/>
    </source>
</evidence>
<dbReference type="Pfam" id="PF02190">
    <property type="entry name" value="LON_substr_bdg"/>
    <property type="match status" value="1"/>
</dbReference>
<dbReference type="Gene3D" id="3.30.40.10">
    <property type="entry name" value="Zinc/RING finger domain, C3HC4 (zinc finger)"/>
    <property type="match status" value="1"/>
</dbReference>
<dbReference type="SMART" id="SM00184">
    <property type="entry name" value="RING"/>
    <property type="match status" value="1"/>
</dbReference>
<dbReference type="InterPro" id="IPR003111">
    <property type="entry name" value="Lon_prtase_N"/>
</dbReference>
<feature type="region of interest" description="Disordered" evidence="5">
    <location>
        <begin position="842"/>
        <end position="868"/>
    </location>
</feature>
<dbReference type="InterPro" id="IPR046336">
    <property type="entry name" value="Lon_prtase_N_sf"/>
</dbReference>
<protein>
    <recommendedName>
        <fullName evidence="6">RING-type domain-containing protein</fullName>
    </recommendedName>
</protein>
<evidence type="ECO:0000313" key="8">
    <source>
        <dbReference type="Proteomes" id="UP000279259"/>
    </source>
</evidence>
<feature type="compositionally biased region" description="Polar residues" evidence="5">
    <location>
        <begin position="181"/>
        <end position="201"/>
    </location>
</feature>
<evidence type="ECO:0000256" key="1">
    <source>
        <dbReference type="ARBA" id="ARBA00022723"/>
    </source>
</evidence>
<feature type="compositionally biased region" description="Pro residues" evidence="5">
    <location>
        <begin position="108"/>
        <end position="128"/>
    </location>
</feature>
<dbReference type="InterPro" id="IPR013083">
    <property type="entry name" value="Znf_RING/FYVE/PHD"/>
</dbReference>
<proteinExistence type="predicted"/>
<dbReference type="SMART" id="SM00464">
    <property type="entry name" value="LON"/>
    <property type="match status" value="1"/>
</dbReference>
<feature type="compositionally biased region" description="Low complexity" evidence="5">
    <location>
        <begin position="145"/>
        <end position="180"/>
    </location>
</feature>
<comment type="caution">
    <text evidence="7">The sequence shown here is derived from an EMBL/GenBank/DDBJ whole genome shotgun (WGS) entry which is preliminary data.</text>
</comment>
<reference evidence="7 8" key="1">
    <citation type="submission" date="2018-11" db="EMBL/GenBank/DDBJ databases">
        <title>Genome sequence of Saitozyma podzolica DSM 27192.</title>
        <authorList>
            <person name="Aliyu H."/>
            <person name="Gorte O."/>
            <person name="Ochsenreither K."/>
        </authorList>
    </citation>
    <scope>NUCLEOTIDE SEQUENCE [LARGE SCALE GENOMIC DNA]</scope>
    <source>
        <strain evidence="7 8">DSM 27192</strain>
    </source>
</reference>
<dbReference type="Pfam" id="PF13923">
    <property type="entry name" value="zf-C3HC4_2"/>
    <property type="match status" value="1"/>
</dbReference>
<keyword evidence="8" id="KW-1185">Reference proteome</keyword>
<dbReference type="STRING" id="1890683.A0A427XPK9"/>
<feature type="domain" description="RING-type" evidence="6">
    <location>
        <begin position="635"/>
        <end position="673"/>
    </location>
</feature>
<gene>
    <name evidence="7" type="ORF">EHS25_007103</name>
</gene>
<name>A0A427XPK9_9TREE</name>
<dbReference type="PROSITE" id="PS50089">
    <property type="entry name" value="ZF_RING_2"/>
    <property type="match status" value="1"/>
</dbReference>
<sequence>MTNGITPARPSQTSTSTTTPAPSDPSTPSTSSVTPTTREPDRHPSSSSSSSHPRRARSRSAQPIEIDAEAHAHVDLNLDLDHIEDTDAQLNQSPPPYTPLPSYLAQHPLPPPSPPPPPPSLTNAPPWPSDRSRSAMADEPPLTRSAGVSTGPTTATTPSPARSINHSPSPFLPSAPSSSSRLTDTTSFAPSATPGPSSMQRRSWRPTPDLPADLAQRHRRAERGRNHWLSEDEGLGGLRRKRSGGGGGGEAPEVIRALRLGSPDSSSLPSRHSRTRGSIDATSTSAAQVHPPAELPRIEHIVAPPSPVTATVATVGIGGIAPIPDTSSIPAEPFSSSVAAQRLLVQPIGTVPLGGGDGLEDDEEDEEDEARKRAWRRDLVRKLKPLFNCVFCPGTDRLLHHPLTLPCGHTLSSEHLYIPSPAPIPLGVQLPHELYAAQQRQHQQRLNLWAGVMCPIPSCKRYSPHAGTSQVVDPQTHQAHVLPPTPIAPPAYSAEPPVTETGSPLLDVTVDKVVALVLRELDTADEEDEREREREDRGDCEGHGGSRSVEEYGPSAQIGGDTDEEGDDEDDQLPHTSLSQDLSLLGSGSIAGLRSQRRRNVFRQGPQGRYPHRAHRPIAPVALPFEKELMGLLECDVCSMLLYEPVTTPCQHSFCLKCLSRSLDHSQRCPICRQDLPSFAFFQEHAVNKVLLTIIKLAFPDEYTDRRIAIERDERDARLDTPIFVCTLAFPGMPTILHVFEPRYRLMIRRCIESSTPRFGMVLPSRGTGPDHLQGVMEYGTMLEIQSVQMLPDGRSMVETVGSHRFRLMEKGSLDGYTVGRIERIDDISAEDESLLEQEAVRAAKTRAEQSSRGRTGSTLTPSSAATPLVNASAGGGAVGRVVPSAATLGLGSEVASGLAGPTAPTAAGLGSVAPPGIAAGLGPPPGQSLGLGPAPGAPPGAPPTLPLAPGPPAPDETPHTTDELMAICRSFIDQLRSGSAPWLLQRLNNTYGTMPTDPSEFSYWMALVRRRPEITHHTSVYHH</sequence>
<keyword evidence="3" id="KW-0862">Zinc</keyword>
<dbReference type="InterPro" id="IPR001841">
    <property type="entry name" value="Znf_RING"/>
</dbReference>
<dbReference type="PANTHER" id="PTHR23327:SF42">
    <property type="entry name" value="LON PEPTIDASE N-TERMINAL DOMAIN AND RING FINGER PROTEIN C14F5.10C"/>
    <property type="match status" value="1"/>
</dbReference>
<dbReference type="SUPFAM" id="SSF88697">
    <property type="entry name" value="PUA domain-like"/>
    <property type="match status" value="1"/>
</dbReference>
<evidence type="ECO:0000256" key="2">
    <source>
        <dbReference type="ARBA" id="ARBA00022771"/>
    </source>
</evidence>
<evidence type="ECO:0000256" key="5">
    <source>
        <dbReference type="SAM" id="MobiDB-lite"/>
    </source>
</evidence>
<feature type="compositionally biased region" description="Low complexity" evidence="5">
    <location>
        <begin position="258"/>
        <end position="270"/>
    </location>
</feature>
<feature type="compositionally biased region" description="Polar residues" evidence="5">
    <location>
        <begin position="853"/>
        <end position="866"/>
    </location>
</feature>
<dbReference type="GO" id="GO:0061630">
    <property type="term" value="F:ubiquitin protein ligase activity"/>
    <property type="evidence" value="ECO:0007669"/>
    <property type="project" value="TreeGrafter"/>
</dbReference>